<dbReference type="GO" id="GO:0004190">
    <property type="term" value="F:aspartic-type endopeptidase activity"/>
    <property type="evidence" value="ECO:0007669"/>
    <property type="project" value="UniProtKB-KW"/>
</dbReference>
<name>A0A0G1D0W3_9BACT</name>
<dbReference type="PANTHER" id="PTHR33695">
    <property type="entry name" value="LIPOPROTEIN SIGNAL PEPTIDASE"/>
    <property type="match status" value="1"/>
</dbReference>
<dbReference type="EMBL" id="LCFK01000072">
    <property type="protein sequence ID" value="KKS91342.1"/>
    <property type="molecule type" value="Genomic_DNA"/>
</dbReference>
<sequence length="122" mass="13832">MLVDLVLQFFFRSKGIGMMNAGISFGILPGFLATMVIALIVLIAFIRMFVRNEGRSMWMSWIILGGLGNLFSRMLACSVWDYLYFPILAFWFNLSDVLITVGVVLYLWTSSSRVRDDGSGRE</sequence>
<evidence type="ECO:0000256" key="4">
    <source>
        <dbReference type="ARBA" id="ARBA00022692"/>
    </source>
</evidence>
<evidence type="ECO:0000256" key="9">
    <source>
        <dbReference type="RuleBase" id="RU004181"/>
    </source>
</evidence>
<evidence type="ECO:0000256" key="5">
    <source>
        <dbReference type="ARBA" id="ARBA00022750"/>
    </source>
</evidence>
<comment type="similarity">
    <text evidence="1 9">Belongs to the peptidase A8 family.</text>
</comment>
<evidence type="ECO:0000313" key="11">
    <source>
        <dbReference type="EMBL" id="KKS91342.1"/>
    </source>
</evidence>
<dbReference type="InterPro" id="IPR001872">
    <property type="entry name" value="Peptidase_A8"/>
</dbReference>
<evidence type="ECO:0000256" key="8">
    <source>
        <dbReference type="ARBA" id="ARBA00023136"/>
    </source>
</evidence>
<evidence type="ECO:0000256" key="6">
    <source>
        <dbReference type="ARBA" id="ARBA00022801"/>
    </source>
</evidence>
<protein>
    <submittedName>
        <fullName evidence="11">Uncharacterized protein</fullName>
    </submittedName>
</protein>
<comment type="caution">
    <text evidence="11">The sequence shown here is derived from an EMBL/GenBank/DDBJ whole genome shotgun (WGS) entry which is preliminary data.</text>
</comment>
<proteinExistence type="inferred from homology"/>
<organism evidence="11 12">
    <name type="scientific">Candidatus Collierbacteria bacterium GW2011_GWC2_43_12</name>
    <dbReference type="NCBI Taxonomy" id="1618390"/>
    <lineage>
        <taxon>Bacteria</taxon>
        <taxon>Candidatus Collieribacteriota</taxon>
    </lineage>
</organism>
<accession>A0A0G1D0W3</accession>
<evidence type="ECO:0000256" key="7">
    <source>
        <dbReference type="ARBA" id="ARBA00022989"/>
    </source>
</evidence>
<dbReference type="Proteomes" id="UP000033980">
    <property type="component" value="Unassembled WGS sequence"/>
</dbReference>
<keyword evidence="8 10" id="KW-0472">Membrane</keyword>
<dbReference type="GO" id="GO:0006508">
    <property type="term" value="P:proteolysis"/>
    <property type="evidence" value="ECO:0007669"/>
    <property type="project" value="UniProtKB-KW"/>
</dbReference>
<dbReference type="GO" id="GO:0016020">
    <property type="term" value="C:membrane"/>
    <property type="evidence" value="ECO:0007669"/>
    <property type="project" value="InterPro"/>
</dbReference>
<evidence type="ECO:0000256" key="2">
    <source>
        <dbReference type="ARBA" id="ARBA00022475"/>
    </source>
</evidence>
<gene>
    <name evidence="11" type="ORF">UV68_C0072G0008</name>
</gene>
<keyword evidence="5" id="KW-0064">Aspartyl protease</keyword>
<keyword evidence="3" id="KW-0645">Protease</keyword>
<evidence type="ECO:0000256" key="10">
    <source>
        <dbReference type="SAM" id="Phobius"/>
    </source>
</evidence>
<evidence type="ECO:0000256" key="1">
    <source>
        <dbReference type="ARBA" id="ARBA00006139"/>
    </source>
</evidence>
<feature type="transmembrane region" description="Helical" evidence="10">
    <location>
        <begin position="20"/>
        <end position="46"/>
    </location>
</feature>
<dbReference type="Pfam" id="PF01252">
    <property type="entry name" value="Peptidase_A8"/>
    <property type="match status" value="1"/>
</dbReference>
<keyword evidence="7 10" id="KW-1133">Transmembrane helix</keyword>
<evidence type="ECO:0000256" key="3">
    <source>
        <dbReference type="ARBA" id="ARBA00022670"/>
    </source>
</evidence>
<keyword evidence="6" id="KW-0378">Hydrolase</keyword>
<feature type="transmembrane region" description="Helical" evidence="10">
    <location>
        <begin position="82"/>
        <end position="108"/>
    </location>
</feature>
<keyword evidence="4 10" id="KW-0812">Transmembrane</keyword>
<feature type="transmembrane region" description="Helical" evidence="10">
    <location>
        <begin position="58"/>
        <end position="76"/>
    </location>
</feature>
<dbReference type="AlphaFoldDB" id="A0A0G1D0W3"/>
<keyword evidence="2" id="KW-1003">Cell membrane</keyword>
<evidence type="ECO:0000313" key="12">
    <source>
        <dbReference type="Proteomes" id="UP000033980"/>
    </source>
</evidence>
<dbReference type="PANTHER" id="PTHR33695:SF1">
    <property type="entry name" value="LIPOPROTEIN SIGNAL PEPTIDASE"/>
    <property type="match status" value="1"/>
</dbReference>
<dbReference type="PRINTS" id="PR00781">
    <property type="entry name" value="LIPOSIGPTASE"/>
</dbReference>
<reference evidence="11 12" key="1">
    <citation type="journal article" date="2015" name="Nature">
        <title>rRNA introns, odd ribosomes, and small enigmatic genomes across a large radiation of phyla.</title>
        <authorList>
            <person name="Brown C.T."/>
            <person name="Hug L.A."/>
            <person name="Thomas B.C."/>
            <person name="Sharon I."/>
            <person name="Castelle C.J."/>
            <person name="Singh A."/>
            <person name="Wilkins M.J."/>
            <person name="Williams K.H."/>
            <person name="Banfield J.F."/>
        </authorList>
    </citation>
    <scope>NUCLEOTIDE SEQUENCE [LARGE SCALE GENOMIC DNA]</scope>
</reference>